<dbReference type="InterPro" id="IPR016919">
    <property type="entry name" value="UCP029416_PTP"/>
</dbReference>
<organism evidence="1 2">
    <name type="scientific">Terriglobus roseus</name>
    <dbReference type="NCBI Taxonomy" id="392734"/>
    <lineage>
        <taxon>Bacteria</taxon>
        <taxon>Pseudomonadati</taxon>
        <taxon>Acidobacteriota</taxon>
        <taxon>Terriglobia</taxon>
        <taxon>Terriglobales</taxon>
        <taxon>Acidobacteriaceae</taxon>
        <taxon>Terriglobus</taxon>
    </lineage>
</organism>
<evidence type="ECO:0000313" key="1">
    <source>
        <dbReference type="EMBL" id="SDE64692.1"/>
    </source>
</evidence>
<evidence type="ECO:0000313" key="2">
    <source>
        <dbReference type="Proteomes" id="UP000182427"/>
    </source>
</evidence>
<dbReference type="SUPFAM" id="SSF52788">
    <property type="entry name" value="Phosphotyrosine protein phosphatases I"/>
    <property type="match status" value="1"/>
</dbReference>
<accession>A0A1G7EM32</accession>
<proteinExistence type="predicted"/>
<dbReference type="InterPro" id="IPR036196">
    <property type="entry name" value="Ptyr_pPase_sf"/>
</dbReference>
<dbReference type="PIRSF" id="PIRSF029416">
    <property type="entry name" value="UCP029416_PTP"/>
    <property type="match status" value="1"/>
</dbReference>
<dbReference type="Gene3D" id="3.40.50.2300">
    <property type="match status" value="1"/>
</dbReference>
<gene>
    <name evidence="1" type="ORF">SAMN05444167_0029</name>
</gene>
<dbReference type="OrthoDB" id="7210484at2"/>
<dbReference type="EMBL" id="LT629690">
    <property type="protein sequence ID" value="SDE64692.1"/>
    <property type="molecule type" value="Genomic_DNA"/>
</dbReference>
<dbReference type="AlphaFoldDB" id="A0A1G7EM32"/>
<protein>
    <recommendedName>
        <fullName evidence="3">Phosphotyrosine protein phosphatase I domain-containing protein</fullName>
    </recommendedName>
</protein>
<dbReference type="Proteomes" id="UP000182427">
    <property type="component" value="Chromosome I"/>
</dbReference>
<keyword evidence="2" id="KW-1185">Reference proteome</keyword>
<evidence type="ECO:0008006" key="3">
    <source>
        <dbReference type="Google" id="ProtNLM"/>
    </source>
</evidence>
<sequence>MNLLFICSRNRRRSLTAEVLFGERPGVSALSAGTAPDAETVVSADLVEWADVIFAMETVHKRRLTALFSRELRVKQLIVLGIPDRYSYMDETLVNLLQSKVEAHLK</sequence>
<name>A0A1G7EM32_9BACT</name>
<reference evidence="1 2" key="1">
    <citation type="submission" date="2016-10" db="EMBL/GenBank/DDBJ databases">
        <authorList>
            <person name="de Groot N.N."/>
        </authorList>
    </citation>
    <scope>NUCLEOTIDE SEQUENCE [LARGE SCALE GENOMIC DNA]</scope>
    <source>
        <strain evidence="1 2">GAS232</strain>
    </source>
</reference>